<dbReference type="EC" id="2.2.1.6" evidence="8"/>
<evidence type="ECO:0000256" key="3">
    <source>
        <dbReference type="ARBA" id="ARBA00006341"/>
    </source>
</evidence>
<dbReference type="InterPro" id="IPR039557">
    <property type="entry name" value="AHAS_ACT"/>
</dbReference>
<feature type="coiled-coil region" evidence="9">
    <location>
        <begin position="158"/>
        <end position="185"/>
    </location>
</feature>
<comment type="function">
    <text evidence="8">Catalyzes the conversion of 2 pyruvate molecules into acetolactate in the first common step of the biosynthetic pathway of the branched-amino acids such as leucine, isoleucine, and valine.</text>
</comment>
<dbReference type="CDD" id="cd04878">
    <property type="entry name" value="ACT_AHAS"/>
    <property type="match status" value="1"/>
</dbReference>
<evidence type="ECO:0000256" key="1">
    <source>
        <dbReference type="ARBA" id="ARBA00004974"/>
    </source>
</evidence>
<comment type="similarity">
    <text evidence="3 8">Belongs to the acetolactate synthase small subunit family.</text>
</comment>
<comment type="subunit">
    <text evidence="4 8">Dimer of large and small chains.</text>
</comment>
<keyword evidence="6 8" id="KW-0100">Branched-chain amino acid biosynthesis</keyword>
<keyword evidence="9" id="KW-0175">Coiled coil</keyword>
<evidence type="ECO:0000313" key="12">
    <source>
        <dbReference type="EMBL" id="OUO04918.1"/>
    </source>
</evidence>
<evidence type="ECO:0000256" key="7">
    <source>
        <dbReference type="ARBA" id="ARBA00048670"/>
    </source>
</evidence>
<dbReference type="RefSeq" id="WP_008149844.1">
    <property type="nucleotide sequence ID" value="NZ_CABJAU010000011.1"/>
</dbReference>
<evidence type="ECO:0000256" key="6">
    <source>
        <dbReference type="ARBA" id="ARBA00023304"/>
    </source>
</evidence>
<evidence type="ECO:0000256" key="5">
    <source>
        <dbReference type="ARBA" id="ARBA00022605"/>
    </source>
</evidence>
<dbReference type="NCBIfam" id="TIGR00119">
    <property type="entry name" value="acolac_sm"/>
    <property type="match status" value="1"/>
</dbReference>
<dbReference type="InterPro" id="IPR054480">
    <property type="entry name" value="AHAS_small-like_ACT"/>
</dbReference>
<dbReference type="EMBL" id="JAQPYX010000197">
    <property type="protein sequence ID" value="MDC7151595.1"/>
    <property type="molecule type" value="Genomic_DNA"/>
</dbReference>
<feature type="domain" description="ACT" evidence="10">
    <location>
        <begin position="8"/>
        <end position="82"/>
    </location>
</feature>
<keyword evidence="8 11" id="KW-0808">Transferase</keyword>
<dbReference type="PANTHER" id="PTHR30239">
    <property type="entry name" value="ACETOLACTATE SYNTHASE SMALL SUBUNIT"/>
    <property type="match status" value="1"/>
</dbReference>
<reference evidence="12" key="2">
    <citation type="journal article" date="2018" name="BMC Genomics">
        <title>Whole genome sequencing and function prediction of 133 gut anaerobes isolated from chicken caecum in pure cultures.</title>
        <authorList>
            <person name="Medvecky M."/>
            <person name="Cejkova D."/>
            <person name="Polansky O."/>
            <person name="Karasova D."/>
            <person name="Kubasova T."/>
            <person name="Cizek A."/>
            <person name="Rychlik I."/>
        </authorList>
    </citation>
    <scope>NUCLEOTIDE SEQUENCE</scope>
    <source>
        <strain evidence="12">An42</strain>
    </source>
</reference>
<evidence type="ECO:0000256" key="2">
    <source>
        <dbReference type="ARBA" id="ARBA00005025"/>
    </source>
</evidence>
<dbReference type="SUPFAM" id="SSF55021">
    <property type="entry name" value="ACT-like"/>
    <property type="match status" value="2"/>
</dbReference>
<dbReference type="GO" id="GO:0003984">
    <property type="term" value="F:acetolactate synthase activity"/>
    <property type="evidence" value="ECO:0007669"/>
    <property type="project" value="UniProtKB-UniRule"/>
</dbReference>
<name>A0A9Q5X7V8_9BACT</name>
<dbReference type="Gene3D" id="3.30.70.1150">
    <property type="entry name" value="ACT-like. Chain A, domain 2"/>
    <property type="match status" value="1"/>
</dbReference>
<dbReference type="Proteomes" id="UP000195975">
    <property type="component" value="Unassembled WGS sequence"/>
</dbReference>
<dbReference type="InterPro" id="IPR002912">
    <property type="entry name" value="ACT_dom"/>
</dbReference>
<comment type="pathway">
    <text evidence="1 8">Amino-acid biosynthesis; L-isoleucine biosynthesis; L-isoleucine from 2-oxobutanoate: step 1/4.</text>
</comment>
<comment type="pathway">
    <text evidence="2 8">Amino-acid biosynthesis; L-valine biosynthesis; L-valine from pyruvate: step 1/4.</text>
</comment>
<dbReference type="GeneID" id="93409108"/>
<dbReference type="GO" id="GO:0005829">
    <property type="term" value="C:cytosol"/>
    <property type="evidence" value="ECO:0007669"/>
    <property type="project" value="TreeGrafter"/>
</dbReference>
<evidence type="ECO:0000313" key="13">
    <source>
        <dbReference type="Proteomes" id="UP000195975"/>
    </source>
</evidence>
<dbReference type="AlphaFoldDB" id="A0A9Q5X7V8"/>
<dbReference type="Gene3D" id="3.30.70.260">
    <property type="match status" value="1"/>
</dbReference>
<keyword evidence="5 8" id="KW-0028">Amino-acid biosynthesis</keyword>
<dbReference type="PANTHER" id="PTHR30239:SF0">
    <property type="entry name" value="ACETOLACTATE SYNTHASE SMALL SUBUNIT 1, CHLOROPLASTIC"/>
    <property type="match status" value="1"/>
</dbReference>
<sequence>MTTKKLYTVIIFSENTVGLLNQITIIFTRRQLNIETLSVSPSAIQGIHKFTITTFADEDMIDKVVKQIDKRVDILKAYYNTDEDLVFQEIALYKLSTELFIKMGTVEDLIRKYNARILEMNETCVVLEKSGHYDETQALFKELSETIGVLQFIRSGRVAITKSRVERLSDMLADMERKLQEKQNKQQ</sequence>
<dbReference type="GO" id="GO:0009097">
    <property type="term" value="P:isoleucine biosynthetic process"/>
    <property type="evidence" value="ECO:0007669"/>
    <property type="project" value="UniProtKB-UniRule"/>
</dbReference>
<evidence type="ECO:0000313" key="11">
    <source>
        <dbReference type="EMBL" id="MDC7151595.1"/>
    </source>
</evidence>
<dbReference type="InterPro" id="IPR004789">
    <property type="entry name" value="Acetalactate_synth_ssu"/>
</dbReference>
<gene>
    <name evidence="11" type="primary">ilvN</name>
    <name evidence="12" type="ORF">B5F96_11035</name>
    <name evidence="11" type="ORF">PQG89_19610</name>
</gene>
<dbReference type="Proteomes" id="UP001213646">
    <property type="component" value="Unassembled WGS sequence"/>
</dbReference>
<dbReference type="GO" id="GO:0009099">
    <property type="term" value="P:L-valine biosynthetic process"/>
    <property type="evidence" value="ECO:0007669"/>
    <property type="project" value="UniProtKB-UniRule"/>
</dbReference>
<dbReference type="Pfam" id="PF10369">
    <property type="entry name" value="ALS_ss_C"/>
    <property type="match status" value="1"/>
</dbReference>
<dbReference type="PROSITE" id="PS51671">
    <property type="entry name" value="ACT"/>
    <property type="match status" value="1"/>
</dbReference>
<dbReference type="InterPro" id="IPR027271">
    <property type="entry name" value="Acetolactate_synth/TF_NikR_C"/>
</dbReference>
<organism evidence="12 13">
    <name type="scientific">Parabacteroides johnsonii</name>
    <dbReference type="NCBI Taxonomy" id="387661"/>
    <lineage>
        <taxon>Bacteria</taxon>
        <taxon>Pseudomonadati</taxon>
        <taxon>Bacteroidota</taxon>
        <taxon>Bacteroidia</taxon>
        <taxon>Bacteroidales</taxon>
        <taxon>Tannerellaceae</taxon>
        <taxon>Parabacteroides</taxon>
    </lineage>
</organism>
<evidence type="ECO:0000256" key="8">
    <source>
        <dbReference type="RuleBase" id="RU368092"/>
    </source>
</evidence>
<reference evidence="11" key="3">
    <citation type="submission" date="2023-01" db="EMBL/GenBank/DDBJ databases">
        <title>Exploring GABA producing Bacteroides strains toward improving mental health.</title>
        <authorList>
            <person name="Yousuf B."/>
            <person name="Bouhlel N.E."/>
            <person name="Mottawea W."/>
            <person name="Hammami R."/>
        </authorList>
    </citation>
    <scope>NUCLEOTIDE SEQUENCE</scope>
    <source>
        <strain evidence="11">UO.H1047</strain>
    </source>
</reference>
<dbReference type="EMBL" id="NFIJ01000010">
    <property type="protein sequence ID" value="OUO04918.1"/>
    <property type="molecule type" value="Genomic_DNA"/>
</dbReference>
<comment type="caution">
    <text evidence="12">The sequence shown here is derived from an EMBL/GenBank/DDBJ whole genome shotgun (WGS) entry which is preliminary data.</text>
</comment>
<accession>A0A9Q5X7V8</accession>
<comment type="catalytic activity">
    <reaction evidence="7 8">
        <text>2 pyruvate + H(+) = (2S)-2-acetolactate + CO2</text>
        <dbReference type="Rhea" id="RHEA:25249"/>
        <dbReference type="ChEBI" id="CHEBI:15361"/>
        <dbReference type="ChEBI" id="CHEBI:15378"/>
        <dbReference type="ChEBI" id="CHEBI:16526"/>
        <dbReference type="ChEBI" id="CHEBI:58476"/>
        <dbReference type="EC" id="2.2.1.6"/>
    </reaction>
</comment>
<evidence type="ECO:0000256" key="9">
    <source>
        <dbReference type="SAM" id="Coils"/>
    </source>
</evidence>
<protein>
    <recommendedName>
        <fullName evidence="8">Acetolactate synthase small subunit</fullName>
        <shortName evidence="8">AHAS</shortName>
        <shortName evidence="8">ALS</shortName>
        <ecNumber evidence="8">2.2.1.6</ecNumber>
    </recommendedName>
    <alternativeName>
        <fullName evidence="8">Acetohydroxy-acid synthase small subunit</fullName>
    </alternativeName>
</protein>
<reference evidence="13" key="1">
    <citation type="submission" date="2017-04" db="EMBL/GenBank/DDBJ databases">
        <title>Function of individual gut microbiota members based on whole genome sequencing of pure cultures obtained from chicken caecum.</title>
        <authorList>
            <person name="Medvecky M."/>
            <person name="Cejkova D."/>
            <person name="Polansky O."/>
            <person name="Karasova D."/>
            <person name="Kubasova T."/>
            <person name="Cizek A."/>
            <person name="Rychlik I."/>
        </authorList>
    </citation>
    <scope>NUCLEOTIDE SEQUENCE [LARGE SCALE GENOMIC DNA]</scope>
    <source>
        <strain evidence="13">An42</strain>
    </source>
</reference>
<evidence type="ECO:0000256" key="4">
    <source>
        <dbReference type="ARBA" id="ARBA00011744"/>
    </source>
</evidence>
<proteinExistence type="inferred from homology"/>
<dbReference type="GO" id="GO:1990610">
    <property type="term" value="F:acetolactate synthase regulator activity"/>
    <property type="evidence" value="ECO:0007669"/>
    <property type="project" value="UniProtKB-UniRule"/>
</dbReference>
<dbReference type="Pfam" id="PF22629">
    <property type="entry name" value="ACT_AHAS_ss"/>
    <property type="match status" value="1"/>
</dbReference>
<dbReference type="InterPro" id="IPR019455">
    <property type="entry name" value="Acetolactate_synth_ssu_C"/>
</dbReference>
<evidence type="ECO:0000259" key="10">
    <source>
        <dbReference type="PROSITE" id="PS51671"/>
    </source>
</evidence>
<dbReference type="InterPro" id="IPR045865">
    <property type="entry name" value="ACT-like_dom_sf"/>
</dbReference>